<name>A0A3N0Z274_ANAGA</name>
<dbReference type="Proteomes" id="UP000281406">
    <property type="component" value="Unassembled WGS sequence"/>
</dbReference>
<dbReference type="AlphaFoldDB" id="A0A3N0Z274"/>
<reference evidence="3 4" key="1">
    <citation type="submission" date="2018-10" db="EMBL/GenBank/DDBJ databases">
        <title>Genome assembly for a Yunnan-Guizhou Plateau 3E fish, Anabarilius grahami (Regan), and its evolutionary and genetic applications.</title>
        <authorList>
            <person name="Jiang W."/>
        </authorList>
    </citation>
    <scope>NUCLEOTIDE SEQUENCE [LARGE SCALE GENOMIC DNA]</scope>
    <source>
        <strain evidence="3">AG-KIZ</strain>
        <tissue evidence="3">Muscle</tissue>
    </source>
</reference>
<comment type="caution">
    <text evidence="3">The sequence shown here is derived from an EMBL/GenBank/DDBJ whole genome shotgun (WGS) entry which is preliminary data.</text>
</comment>
<sequence length="105" mass="12667">MNTFNKKCGEIQTEEGFEYRLLSNILNQTSNDCEQSWYSELRMETLFRDQLWWLSVLVIIFIIFICFMLRKRFFRDLVKFDSDDPGSQQESKTVQCPDDDHHLML</sequence>
<evidence type="ECO:0000313" key="3">
    <source>
        <dbReference type="EMBL" id="ROL52372.1"/>
    </source>
</evidence>
<gene>
    <name evidence="3" type="ORF">DPX16_6601</name>
</gene>
<keyword evidence="2" id="KW-0812">Transmembrane</keyword>
<keyword evidence="2" id="KW-1133">Transmembrane helix</keyword>
<evidence type="ECO:0000256" key="2">
    <source>
        <dbReference type="SAM" id="Phobius"/>
    </source>
</evidence>
<evidence type="ECO:0000256" key="1">
    <source>
        <dbReference type="SAM" id="MobiDB-lite"/>
    </source>
</evidence>
<feature type="transmembrane region" description="Helical" evidence="2">
    <location>
        <begin position="51"/>
        <end position="69"/>
    </location>
</feature>
<feature type="region of interest" description="Disordered" evidence="1">
    <location>
        <begin position="81"/>
        <end position="105"/>
    </location>
</feature>
<proteinExistence type="predicted"/>
<protein>
    <submittedName>
        <fullName evidence="3">Uncharacterized protein</fullName>
    </submittedName>
</protein>
<organism evidence="3 4">
    <name type="scientific">Anabarilius grahami</name>
    <name type="common">Kanglang fish</name>
    <name type="synonym">Barilius grahami</name>
    <dbReference type="NCBI Taxonomy" id="495550"/>
    <lineage>
        <taxon>Eukaryota</taxon>
        <taxon>Metazoa</taxon>
        <taxon>Chordata</taxon>
        <taxon>Craniata</taxon>
        <taxon>Vertebrata</taxon>
        <taxon>Euteleostomi</taxon>
        <taxon>Actinopterygii</taxon>
        <taxon>Neopterygii</taxon>
        <taxon>Teleostei</taxon>
        <taxon>Ostariophysi</taxon>
        <taxon>Cypriniformes</taxon>
        <taxon>Xenocyprididae</taxon>
        <taxon>Xenocypridinae</taxon>
        <taxon>Xenocypridinae incertae sedis</taxon>
        <taxon>Anabarilius</taxon>
    </lineage>
</organism>
<keyword evidence="4" id="KW-1185">Reference proteome</keyword>
<evidence type="ECO:0000313" key="4">
    <source>
        <dbReference type="Proteomes" id="UP000281406"/>
    </source>
</evidence>
<keyword evidence="2" id="KW-0472">Membrane</keyword>
<feature type="compositionally biased region" description="Polar residues" evidence="1">
    <location>
        <begin position="85"/>
        <end position="94"/>
    </location>
</feature>
<accession>A0A3N0Z274</accession>
<dbReference type="EMBL" id="RJVU01016178">
    <property type="protein sequence ID" value="ROL52372.1"/>
    <property type="molecule type" value="Genomic_DNA"/>
</dbReference>